<keyword evidence="2" id="KW-1185">Reference proteome</keyword>
<evidence type="ECO:0000313" key="2">
    <source>
        <dbReference type="Proteomes" id="UP001060245"/>
    </source>
</evidence>
<sequence length="112" mass="11541">MDTAEPSRQSLALKMLPAVAILLVTWVALWAAQGIPTLCALASPCPAPDVRVAPALLFGGLMLVPTAILLLTASVGRSIDWVRKVAYIALVGLALVGLGAVLFSGGFTIAFV</sequence>
<name>A0ACD4B2Q5_MICMQ</name>
<organism evidence="1 2">
    <name type="scientific">Microbacterium maritypicum</name>
    <name type="common">Microbacterium liquefaciens</name>
    <dbReference type="NCBI Taxonomy" id="33918"/>
    <lineage>
        <taxon>Bacteria</taxon>
        <taxon>Bacillati</taxon>
        <taxon>Actinomycetota</taxon>
        <taxon>Actinomycetes</taxon>
        <taxon>Micrococcales</taxon>
        <taxon>Microbacteriaceae</taxon>
        <taxon>Microbacterium</taxon>
    </lineage>
</organism>
<dbReference type="Proteomes" id="UP001060245">
    <property type="component" value="Chromosome"/>
</dbReference>
<protein>
    <submittedName>
        <fullName evidence="1">Uncharacterized protein</fullName>
    </submittedName>
</protein>
<accession>A0ACD4B2Q5</accession>
<dbReference type="EMBL" id="CP101471">
    <property type="protein sequence ID" value="UTT51811.1"/>
    <property type="molecule type" value="Genomic_DNA"/>
</dbReference>
<evidence type="ECO:0000313" key="1">
    <source>
        <dbReference type="EMBL" id="UTT51811.1"/>
    </source>
</evidence>
<reference evidence="1" key="1">
    <citation type="submission" date="2022-07" db="EMBL/GenBank/DDBJ databases">
        <title>Complete genome of DND4.</title>
        <authorList>
            <person name="Cao G."/>
        </authorList>
    </citation>
    <scope>NUCLEOTIDE SEQUENCE</scope>
    <source>
        <strain evidence="1">DND4</strain>
    </source>
</reference>
<gene>
    <name evidence="1" type="ORF">NMQ05_12005</name>
</gene>
<proteinExistence type="predicted"/>